<feature type="region of interest" description="Disordered" evidence="2">
    <location>
        <begin position="155"/>
        <end position="324"/>
    </location>
</feature>
<dbReference type="PANTHER" id="PTHR24637:SF277">
    <property type="entry name" value="NEMATODE CUTICLE COLLAGEN N-TERMINAL DOMAIN-CONTAINING PROTEIN"/>
    <property type="match status" value="1"/>
</dbReference>
<dbReference type="GO" id="GO:0042302">
    <property type="term" value="F:structural constituent of cuticle"/>
    <property type="evidence" value="ECO:0007669"/>
    <property type="project" value="InterPro"/>
</dbReference>
<evidence type="ECO:0000256" key="1">
    <source>
        <dbReference type="ARBA" id="ARBA00022737"/>
    </source>
</evidence>
<evidence type="ECO:0000259" key="3">
    <source>
        <dbReference type="SMART" id="SM01088"/>
    </source>
</evidence>
<accession>A0A158PMN3</accession>
<dbReference type="SMART" id="SM01088">
    <property type="entry name" value="Col_cuticle_N"/>
    <property type="match status" value="1"/>
</dbReference>
<dbReference type="InterPro" id="IPR008160">
    <property type="entry name" value="Collagen"/>
</dbReference>
<dbReference type="Pfam" id="PF01484">
    <property type="entry name" value="Col_cuticle_N"/>
    <property type="match status" value="1"/>
</dbReference>
<gene>
    <name evidence="4" type="ORF">ACOC_LOCUS13054</name>
</gene>
<dbReference type="EMBL" id="UYYA01005439">
    <property type="protein sequence ID" value="VDM64639.1"/>
    <property type="molecule type" value="Genomic_DNA"/>
</dbReference>
<dbReference type="OMA" id="TDDIWTQ"/>
<evidence type="ECO:0000256" key="2">
    <source>
        <dbReference type="SAM" id="MobiDB-lite"/>
    </source>
</evidence>
<dbReference type="Proteomes" id="UP000267027">
    <property type="component" value="Unassembled WGS sequence"/>
</dbReference>
<keyword evidence="1" id="KW-0677">Repeat</keyword>
<dbReference type="STRING" id="334426.A0A158PMN3"/>
<name>A0A158PMN3_ANGCS</name>
<dbReference type="OrthoDB" id="6380629at2759"/>
<protein>
    <submittedName>
        <fullName evidence="6">Col_cuticle_N domain-containing protein</fullName>
    </submittedName>
</protein>
<dbReference type="PANTHER" id="PTHR24637">
    <property type="entry name" value="COLLAGEN"/>
    <property type="match status" value="1"/>
</dbReference>
<sequence length="324" mass="32221">MSVSKATAGALCFSTTTLLVSLYSIYNIYSDVHGIWMQLDEQIVKTDDIWTQMLGLGAATASTRQRRQGKDQYGAYEAQGVNAGPVCGDGCASGEGDCDEEDDLGTGGCPPGPPGPEGGTGLDGVPGHDGVDGHPGEDADDWQNAPFIGCFHCPTGKAGAPGERGKTGVRGMRGSRGTPGMPGNDGYPGSPGQMGPTGPPGENGRPGPNGEKGQDLEQVVPRRGPRGIPGESGETGLDGDPGKDGAIGESGPPGHDGPPGFQGAGGRPGEEGAQGVGGQLGADAAYCPCPATAFGEAGSSSSKHPAGTGGYSARDGLATTNKEG</sequence>
<feature type="region of interest" description="Disordered" evidence="2">
    <location>
        <begin position="97"/>
        <end position="143"/>
    </location>
</feature>
<evidence type="ECO:0000313" key="6">
    <source>
        <dbReference type="WBParaSite" id="ACOC_0001305301-mRNA-1"/>
    </source>
</evidence>
<evidence type="ECO:0000313" key="5">
    <source>
        <dbReference type="Proteomes" id="UP000267027"/>
    </source>
</evidence>
<reference evidence="4 5" key="2">
    <citation type="submission" date="2018-11" db="EMBL/GenBank/DDBJ databases">
        <authorList>
            <consortium name="Pathogen Informatics"/>
        </authorList>
    </citation>
    <scope>NUCLEOTIDE SEQUENCE [LARGE SCALE GENOMIC DNA]</scope>
    <source>
        <strain evidence="4 5">Costa Rica</strain>
    </source>
</reference>
<feature type="compositionally biased region" description="Low complexity" evidence="2">
    <location>
        <begin position="200"/>
        <end position="211"/>
    </location>
</feature>
<dbReference type="AlphaFoldDB" id="A0A158PMN3"/>
<feature type="domain" description="Nematode cuticle collagen N-terminal" evidence="3">
    <location>
        <begin position="5"/>
        <end position="53"/>
    </location>
</feature>
<dbReference type="WBParaSite" id="ACOC_0001305301-mRNA-1">
    <property type="protein sequence ID" value="ACOC_0001305301-mRNA-1"/>
    <property type="gene ID" value="ACOC_0001305301"/>
</dbReference>
<reference evidence="6" key="1">
    <citation type="submission" date="2016-04" db="UniProtKB">
        <authorList>
            <consortium name="WormBaseParasite"/>
        </authorList>
    </citation>
    <scope>IDENTIFICATION</scope>
</reference>
<organism evidence="6">
    <name type="scientific">Angiostrongylus costaricensis</name>
    <name type="common">Nematode worm</name>
    <dbReference type="NCBI Taxonomy" id="334426"/>
    <lineage>
        <taxon>Eukaryota</taxon>
        <taxon>Metazoa</taxon>
        <taxon>Ecdysozoa</taxon>
        <taxon>Nematoda</taxon>
        <taxon>Chromadorea</taxon>
        <taxon>Rhabditida</taxon>
        <taxon>Rhabditina</taxon>
        <taxon>Rhabditomorpha</taxon>
        <taxon>Strongyloidea</taxon>
        <taxon>Metastrongylidae</taxon>
        <taxon>Angiostrongylus</taxon>
    </lineage>
</organism>
<dbReference type="Pfam" id="PF01391">
    <property type="entry name" value="Collagen"/>
    <property type="match status" value="2"/>
</dbReference>
<keyword evidence="5" id="KW-1185">Reference proteome</keyword>
<evidence type="ECO:0000313" key="4">
    <source>
        <dbReference type="EMBL" id="VDM64639.1"/>
    </source>
</evidence>
<proteinExistence type="predicted"/>
<feature type="compositionally biased region" description="Gly residues" evidence="2">
    <location>
        <begin position="260"/>
        <end position="280"/>
    </location>
</feature>
<dbReference type="InterPro" id="IPR002486">
    <property type="entry name" value="Col_cuticle_N"/>
</dbReference>